<sequence length="260" mass="28686">MTQWALPREIHSTDSHDDSSGDWLRLLRPAALPKADGKKRNRERTTAVSQVGLAGMPDHMSLATTNGHQATGNDVYWTTNDPRNTGVIGYEGANPVFFRFVTTTTLNSTRTVVWKGTNNPNVEQEVAWRPAHMQAGLGIDEPPRNRDNRQVPNAHDQLASTREPVRVRATAHAGPESLLSRATDGASNGDAASRIRAATMWLYDGTGALFATHIVYLQAQRSAVAELNAVMNYWFKDDEMLLLTAIISLTINRWIDQNGA</sequence>
<keyword evidence="3" id="KW-1185">Reference proteome</keyword>
<name>A0A5N5QG13_9AGAM</name>
<evidence type="ECO:0000256" key="1">
    <source>
        <dbReference type="SAM" id="MobiDB-lite"/>
    </source>
</evidence>
<dbReference type="OrthoDB" id="3183898at2759"/>
<feature type="region of interest" description="Disordered" evidence="1">
    <location>
        <begin position="136"/>
        <end position="188"/>
    </location>
</feature>
<proteinExistence type="predicted"/>
<evidence type="ECO:0000313" key="2">
    <source>
        <dbReference type="EMBL" id="KAB5590418.1"/>
    </source>
</evidence>
<protein>
    <submittedName>
        <fullName evidence="2">Uncharacterized protein</fullName>
    </submittedName>
</protein>
<feature type="region of interest" description="Disordered" evidence="1">
    <location>
        <begin position="1"/>
        <end position="21"/>
    </location>
</feature>
<gene>
    <name evidence="2" type="ORF">CTheo_6135</name>
</gene>
<accession>A0A5N5QG13</accession>
<feature type="compositionally biased region" description="Basic and acidic residues" evidence="1">
    <location>
        <begin position="8"/>
        <end position="19"/>
    </location>
</feature>
<dbReference type="EMBL" id="SSOP01000171">
    <property type="protein sequence ID" value="KAB5590418.1"/>
    <property type="molecule type" value="Genomic_DNA"/>
</dbReference>
<organism evidence="2 3">
    <name type="scientific">Ceratobasidium theobromae</name>
    <dbReference type="NCBI Taxonomy" id="1582974"/>
    <lineage>
        <taxon>Eukaryota</taxon>
        <taxon>Fungi</taxon>
        <taxon>Dikarya</taxon>
        <taxon>Basidiomycota</taxon>
        <taxon>Agaricomycotina</taxon>
        <taxon>Agaricomycetes</taxon>
        <taxon>Cantharellales</taxon>
        <taxon>Ceratobasidiaceae</taxon>
        <taxon>Ceratobasidium</taxon>
    </lineage>
</organism>
<dbReference type="AlphaFoldDB" id="A0A5N5QG13"/>
<comment type="caution">
    <text evidence="2">The sequence shown here is derived from an EMBL/GenBank/DDBJ whole genome shotgun (WGS) entry which is preliminary data.</text>
</comment>
<evidence type="ECO:0000313" key="3">
    <source>
        <dbReference type="Proteomes" id="UP000383932"/>
    </source>
</evidence>
<dbReference type="Proteomes" id="UP000383932">
    <property type="component" value="Unassembled WGS sequence"/>
</dbReference>
<reference evidence="2 3" key="1">
    <citation type="journal article" date="2019" name="Fungal Biol. Biotechnol.">
        <title>Draft genome sequence of fastidious pathogen Ceratobasidium theobromae, which causes vascular-streak dieback in Theobroma cacao.</title>
        <authorList>
            <person name="Ali S.S."/>
            <person name="Asman A."/>
            <person name="Shao J."/>
            <person name="Firmansyah A.P."/>
            <person name="Susilo A.W."/>
            <person name="Rosmana A."/>
            <person name="McMahon P."/>
            <person name="Junaid M."/>
            <person name="Guest D."/>
            <person name="Kheng T.Y."/>
            <person name="Meinhardt L.W."/>
            <person name="Bailey B.A."/>
        </authorList>
    </citation>
    <scope>NUCLEOTIDE SEQUENCE [LARGE SCALE GENOMIC DNA]</scope>
    <source>
        <strain evidence="2 3">CT2</strain>
    </source>
</reference>